<dbReference type="STRING" id="49280.A9996_17475"/>
<dbReference type="OrthoDB" id="68731at2"/>
<gene>
    <name evidence="1" type="ORF">LX77_00774</name>
</gene>
<dbReference type="RefSeq" id="WP_066438242.1">
    <property type="nucleotide sequence ID" value="NZ_LZRN01000057.1"/>
</dbReference>
<dbReference type="SUPFAM" id="SSF109854">
    <property type="entry name" value="DinB/YfiT-like putative metalloenzymes"/>
    <property type="match status" value="1"/>
</dbReference>
<protein>
    <submittedName>
        <fullName evidence="1">Uncharacterized protein DUF1572</fullName>
    </submittedName>
</protein>
<organism evidence="1 2">
    <name type="scientific">Gelidibacter algens</name>
    <dbReference type="NCBI Taxonomy" id="49280"/>
    <lineage>
        <taxon>Bacteria</taxon>
        <taxon>Pseudomonadati</taxon>
        <taxon>Bacteroidota</taxon>
        <taxon>Flavobacteriia</taxon>
        <taxon>Flavobacteriales</taxon>
        <taxon>Flavobacteriaceae</taxon>
        <taxon>Gelidibacter</taxon>
    </lineage>
</organism>
<dbReference type="Proteomes" id="UP000248987">
    <property type="component" value="Unassembled WGS sequence"/>
</dbReference>
<comment type="caution">
    <text evidence="1">The sequence shown here is derived from an EMBL/GenBank/DDBJ whole genome shotgun (WGS) entry which is preliminary data.</text>
</comment>
<accession>A0A1A7QRV5</accession>
<reference evidence="1 2" key="1">
    <citation type="submission" date="2018-06" db="EMBL/GenBank/DDBJ databases">
        <title>Genomic Encyclopedia of Archaeal and Bacterial Type Strains, Phase II (KMG-II): from individual species to whole genera.</title>
        <authorList>
            <person name="Goeker M."/>
        </authorList>
    </citation>
    <scope>NUCLEOTIDE SEQUENCE [LARGE SCALE GENOMIC DNA]</scope>
    <source>
        <strain evidence="1 2">DSM 12408</strain>
    </source>
</reference>
<dbReference type="Pfam" id="PF07609">
    <property type="entry name" value="DUF1572"/>
    <property type="match status" value="1"/>
</dbReference>
<dbReference type="EMBL" id="QLLQ01000002">
    <property type="protein sequence ID" value="RAJ26524.1"/>
    <property type="molecule type" value="Genomic_DNA"/>
</dbReference>
<dbReference type="InterPro" id="IPR034660">
    <property type="entry name" value="DinB/YfiT-like"/>
</dbReference>
<dbReference type="InterPro" id="IPR011466">
    <property type="entry name" value="DUF1572"/>
</dbReference>
<evidence type="ECO:0000313" key="2">
    <source>
        <dbReference type="Proteomes" id="UP000248987"/>
    </source>
</evidence>
<keyword evidence="2" id="KW-1185">Reference proteome</keyword>
<sequence length="184" mass="21549">MENNLLSGIFKQFMYYKTVGDKTISVLSFEEMNYQPNADSNSISIIVKHMVGNMLSRWTNFLNEDGEKEWRQRDQEFEASYTTKDELLKDWEKGWSCLFDAISHLKESDMKQVIYIRNEGHTVAEAIFRQLGHYPYHIGQMAYIGKLIKGDQWISLSIPKGHSKSYNTDKFNKDKGTRHFTDTI</sequence>
<name>A0A1A7QRV5_9FLAO</name>
<proteinExistence type="predicted"/>
<evidence type="ECO:0000313" key="1">
    <source>
        <dbReference type="EMBL" id="RAJ26524.1"/>
    </source>
</evidence>
<dbReference type="Gene3D" id="1.20.120.450">
    <property type="entry name" value="dinb family like domain"/>
    <property type="match status" value="1"/>
</dbReference>
<dbReference type="AlphaFoldDB" id="A0A1A7QRV5"/>